<reference evidence="1" key="1">
    <citation type="submission" date="2011-11" db="EMBL/GenBank/DDBJ databases">
        <title>Improved High-Quality Draft sequence of Desulfovibrio sp. U5L.</title>
        <authorList>
            <consortium name="US DOE Joint Genome Institute"/>
            <person name="Lucas S."/>
            <person name="Han J."/>
            <person name="Lapidus A."/>
            <person name="Cheng J.-F."/>
            <person name="Goodwin L."/>
            <person name="Pitluck S."/>
            <person name="Peters L."/>
            <person name="Ovchinnikova G."/>
            <person name="Held B."/>
            <person name="Detter J.C."/>
            <person name="Han C."/>
            <person name="Tapia R."/>
            <person name="Land M."/>
            <person name="Hauser L."/>
            <person name="Kyrpides N."/>
            <person name="Ivanova N."/>
            <person name="Pagani I."/>
            <person name="Gabster J."/>
            <person name="Walker C."/>
            <person name="Stolyar S."/>
            <person name="Stahl D."/>
            <person name="Arkin A."/>
            <person name="Dehal P."/>
            <person name="Hazen T."/>
            <person name="Woyke T."/>
        </authorList>
    </citation>
    <scope>NUCLEOTIDE SEQUENCE [LARGE SCALE GENOMIC DNA]</scope>
    <source>
        <strain evidence="1">U5L</strain>
    </source>
</reference>
<protein>
    <submittedName>
        <fullName evidence="1">Uncharacterized protein</fullName>
    </submittedName>
</protein>
<accession>I2Q2N8</accession>
<proteinExistence type="predicted"/>
<dbReference type="HOGENOM" id="CLU_3152113_0_0_7"/>
<evidence type="ECO:0000313" key="1">
    <source>
        <dbReference type="EMBL" id="EIG54044.1"/>
    </source>
</evidence>
<gene>
    <name evidence="1" type="ORF">DesU5LDRAFT_2380</name>
</gene>
<name>I2Q2N8_9BACT</name>
<sequence length="48" mass="6093">MRRYLQHWFNDCHLYCRFRDLRFSSGRAKRWSRAIAQWLRPCLYGKRS</sequence>
<dbReference type="EMBL" id="JH600068">
    <property type="protein sequence ID" value="EIG54044.1"/>
    <property type="molecule type" value="Genomic_DNA"/>
</dbReference>
<organism evidence="1">
    <name type="scientific">Desulfovibrio sp. U5L</name>
    <dbReference type="NCBI Taxonomy" id="596152"/>
    <lineage>
        <taxon>Bacteria</taxon>
        <taxon>Pseudomonadati</taxon>
        <taxon>Thermodesulfobacteriota</taxon>
        <taxon>Desulfovibrionia</taxon>
        <taxon>Desulfovibrionales</taxon>
        <taxon>Desulfovibrionaceae</taxon>
        <taxon>Desulfovibrio</taxon>
    </lineage>
</organism>
<dbReference type="eggNOG" id="ENOG503002V">
    <property type="taxonomic scope" value="Bacteria"/>
</dbReference>
<dbReference type="STRING" id="596152.DesU5LDRAFT_2380"/>
<dbReference type="AlphaFoldDB" id="I2Q2N8"/>